<accession>A0A3E0GTA3</accession>
<keyword evidence="2" id="KW-1185">Reference proteome</keyword>
<evidence type="ECO:0000313" key="1">
    <source>
        <dbReference type="EMBL" id="REH26150.1"/>
    </source>
</evidence>
<name>A0A3E0GTA3_9PSEU</name>
<dbReference type="EMBL" id="QUNO01000034">
    <property type="protein sequence ID" value="REH26150.1"/>
    <property type="molecule type" value="Genomic_DNA"/>
</dbReference>
<reference evidence="1 2" key="1">
    <citation type="submission" date="2018-08" db="EMBL/GenBank/DDBJ databases">
        <title>Genomic Encyclopedia of Archaeal and Bacterial Type Strains, Phase II (KMG-II): from individual species to whole genera.</title>
        <authorList>
            <person name="Goeker M."/>
        </authorList>
    </citation>
    <scope>NUCLEOTIDE SEQUENCE [LARGE SCALE GENOMIC DNA]</scope>
    <source>
        <strain evidence="1 2">DSM 45791</strain>
    </source>
</reference>
<protein>
    <submittedName>
        <fullName evidence="1">Uncharacterized protein</fullName>
    </submittedName>
</protein>
<evidence type="ECO:0000313" key="2">
    <source>
        <dbReference type="Proteomes" id="UP000256269"/>
    </source>
</evidence>
<dbReference type="Proteomes" id="UP000256269">
    <property type="component" value="Unassembled WGS sequence"/>
</dbReference>
<sequence length="35" mass="3947">MVAMYQPYATYATYTRRQIPLGVLEPADDRPSLAS</sequence>
<dbReference type="AlphaFoldDB" id="A0A3E0GTA3"/>
<gene>
    <name evidence="1" type="ORF">BCF44_1345</name>
</gene>
<comment type="caution">
    <text evidence="1">The sequence shown here is derived from an EMBL/GenBank/DDBJ whole genome shotgun (WGS) entry which is preliminary data.</text>
</comment>
<organism evidence="1 2">
    <name type="scientific">Kutzneria buriramensis</name>
    <dbReference type="NCBI Taxonomy" id="1045776"/>
    <lineage>
        <taxon>Bacteria</taxon>
        <taxon>Bacillati</taxon>
        <taxon>Actinomycetota</taxon>
        <taxon>Actinomycetes</taxon>
        <taxon>Pseudonocardiales</taxon>
        <taxon>Pseudonocardiaceae</taxon>
        <taxon>Kutzneria</taxon>
    </lineage>
</organism>
<proteinExistence type="predicted"/>